<sequence>MQYATPISTSDTSYSDPPAPGASPAWTHSSWSSRSETTPIHVPMQMQQIQMQSTHMAMHIQHIQQTMLQQTLANDSWKGKEALLEALLNTIVDCDDRWLGLVIEIVRTSPSPEAAMAAIQSIPLSMNTEHTV</sequence>
<dbReference type="AlphaFoldDB" id="A0A1L9SVB8"/>
<protein>
    <submittedName>
        <fullName evidence="2">Uncharacterized protein</fullName>
    </submittedName>
</protein>
<dbReference type="Proteomes" id="UP000184188">
    <property type="component" value="Unassembled WGS sequence"/>
</dbReference>
<dbReference type="GeneID" id="34608143"/>
<dbReference type="EMBL" id="KV878336">
    <property type="protein sequence ID" value="OJJ51170.1"/>
    <property type="molecule type" value="Genomic_DNA"/>
</dbReference>
<feature type="region of interest" description="Disordered" evidence="1">
    <location>
        <begin position="1"/>
        <end position="37"/>
    </location>
</feature>
<dbReference type="VEuPathDB" id="FungiDB:ASPZODRAFT_127195"/>
<feature type="compositionally biased region" description="Polar residues" evidence="1">
    <location>
        <begin position="1"/>
        <end position="15"/>
    </location>
</feature>
<proteinExistence type="predicted"/>
<gene>
    <name evidence="2" type="ORF">ASPZODRAFT_127195</name>
</gene>
<accession>A0A1L9SVB8</accession>
<evidence type="ECO:0000313" key="3">
    <source>
        <dbReference type="Proteomes" id="UP000184188"/>
    </source>
</evidence>
<evidence type="ECO:0000313" key="2">
    <source>
        <dbReference type="EMBL" id="OJJ51170.1"/>
    </source>
</evidence>
<reference evidence="3" key="1">
    <citation type="journal article" date="2017" name="Genome Biol.">
        <title>Comparative genomics reveals high biological diversity and specific adaptations in the industrially and medically important fungal genus Aspergillus.</title>
        <authorList>
            <person name="de Vries R.P."/>
            <person name="Riley R."/>
            <person name="Wiebenga A."/>
            <person name="Aguilar-Osorio G."/>
            <person name="Amillis S."/>
            <person name="Uchima C.A."/>
            <person name="Anderluh G."/>
            <person name="Asadollahi M."/>
            <person name="Askin M."/>
            <person name="Barry K."/>
            <person name="Battaglia E."/>
            <person name="Bayram O."/>
            <person name="Benocci T."/>
            <person name="Braus-Stromeyer S.A."/>
            <person name="Caldana C."/>
            <person name="Canovas D."/>
            <person name="Cerqueira G.C."/>
            <person name="Chen F."/>
            <person name="Chen W."/>
            <person name="Choi C."/>
            <person name="Clum A."/>
            <person name="Dos Santos R.A."/>
            <person name="Damasio A.R."/>
            <person name="Diallinas G."/>
            <person name="Emri T."/>
            <person name="Fekete E."/>
            <person name="Flipphi M."/>
            <person name="Freyberg S."/>
            <person name="Gallo A."/>
            <person name="Gournas C."/>
            <person name="Habgood R."/>
            <person name="Hainaut M."/>
            <person name="Harispe M.L."/>
            <person name="Henrissat B."/>
            <person name="Hilden K.S."/>
            <person name="Hope R."/>
            <person name="Hossain A."/>
            <person name="Karabika E."/>
            <person name="Karaffa L."/>
            <person name="Karanyi Z."/>
            <person name="Krasevec N."/>
            <person name="Kuo A."/>
            <person name="Kusch H."/>
            <person name="LaButti K."/>
            <person name="Lagendijk E.L."/>
            <person name="Lapidus A."/>
            <person name="Levasseur A."/>
            <person name="Lindquist E."/>
            <person name="Lipzen A."/>
            <person name="Logrieco A.F."/>
            <person name="MacCabe A."/>
            <person name="Maekelae M.R."/>
            <person name="Malavazi I."/>
            <person name="Melin P."/>
            <person name="Meyer V."/>
            <person name="Mielnichuk N."/>
            <person name="Miskei M."/>
            <person name="Molnar A.P."/>
            <person name="Mule G."/>
            <person name="Ngan C.Y."/>
            <person name="Orejas M."/>
            <person name="Orosz E."/>
            <person name="Ouedraogo J.P."/>
            <person name="Overkamp K.M."/>
            <person name="Park H.-S."/>
            <person name="Perrone G."/>
            <person name="Piumi F."/>
            <person name="Punt P.J."/>
            <person name="Ram A.F."/>
            <person name="Ramon A."/>
            <person name="Rauscher S."/>
            <person name="Record E."/>
            <person name="Riano-Pachon D.M."/>
            <person name="Robert V."/>
            <person name="Roehrig J."/>
            <person name="Ruller R."/>
            <person name="Salamov A."/>
            <person name="Salih N.S."/>
            <person name="Samson R.A."/>
            <person name="Sandor E."/>
            <person name="Sanguinetti M."/>
            <person name="Schuetze T."/>
            <person name="Sepcic K."/>
            <person name="Shelest E."/>
            <person name="Sherlock G."/>
            <person name="Sophianopoulou V."/>
            <person name="Squina F.M."/>
            <person name="Sun H."/>
            <person name="Susca A."/>
            <person name="Todd R.B."/>
            <person name="Tsang A."/>
            <person name="Unkles S.E."/>
            <person name="van de Wiele N."/>
            <person name="van Rossen-Uffink D."/>
            <person name="Oliveira J.V."/>
            <person name="Vesth T.C."/>
            <person name="Visser J."/>
            <person name="Yu J.-H."/>
            <person name="Zhou M."/>
            <person name="Andersen M.R."/>
            <person name="Archer D.B."/>
            <person name="Baker S.E."/>
            <person name="Benoit I."/>
            <person name="Brakhage A.A."/>
            <person name="Braus G.H."/>
            <person name="Fischer R."/>
            <person name="Frisvad J.C."/>
            <person name="Goldman G.H."/>
            <person name="Houbraken J."/>
            <person name="Oakley B."/>
            <person name="Pocsi I."/>
            <person name="Scazzocchio C."/>
            <person name="Seiboth B."/>
            <person name="vanKuyk P.A."/>
            <person name="Wortman J."/>
            <person name="Dyer P.S."/>
            <person name="Grigoriev I.V."/>
        </authorList>
    </citation>
    <scope>NUCLEOTIDE SEQUENCE [LARGE SCALE GENOMIC DNA]</scope>
    <source>
        <strain evidence="3">CBS 506.65</strain>
    </source>
</reference>
<evidence type="ECO:0000256" key="1">
    <source>
        <dbReference type="SAM" id="MobiDB-lite"/>
    </source>
</evidence>
<dbReference type="RefSeq" id="XP_022585680.1">
    <property type="nucleotide sequence ID" value="XM_022721678.1"/>
</dbReference>
<dbReference type="OrthoDB" id="4159781at2759"/>
<organism evidence="2 3">
    <name type="scientific">Penicilliopsis zonata CBS 506.65</name>
    <dbReference type="NCBI Taxonomy" id="1073090"/>
    <lineage>
        <taxon>Eukaryota</taxon>
        <taxon>Fungi</taxon>
        <taxon>Dikarya</taxon>
        <taxon>Ascomycota</taxon>
        <taxon>Pezizomycotina</taxon>
        <taxon>Eurotiomycetes</taxon>
        <taxon>Eurotiomycetidae</taxon>
        <taxon>Eurotiales</taxon>
        <taxon>Aspergillaceae</taxon>
        <taxon>Penicilliopsis</taxon>
    </lineage>
</organism>
<feature type="compositionally biased region" description="Polar residues" evidence="1">
    <location>
        <begin position="26"/>
        <end position="37"/>
    </location>
</feature>
<keyword evidence="3" id="KW-1185">Reference proteome</keyword>
<name>A0A1L9SVB8_9EURO</name>